<name>L1J3D8_GUITC</name>
<gene>
    <name evidence="2" type="ORF">GUITHDRAFT_111332</name>
</gene>
<dbReference type="AlphaFoldDB" id="L1J3D8"/>
<evidence type="ECO:0000313" key="3">
    <source>
        <dbReference type="EnsemblProtists" id="EKX42654"/>
    </source>
</evidence>
<dbReference type="Proteomes" id="UP000011087">
    <property type="component" value="Unassembled WGS sequence"/>
</dbReference>
<dbReference type="HOGENOM" id="CLU_448691_0_0_1"/>
<feature type="region of interest" description="Disordered" evidence="1">
    <location>
        <begin position="140"/>
        <end position="161"/>
    </location>
</feature>
<feature type="region of interest" description="Disordered" evidence="1">
    <location>
        <begin position="245"/>
        <end position="267"/>
    </location>
</feature>
<feature type="region of interest" description="Disordered" evidence="1">
    <location>
        <begin position="193"/>
        <end position="218"/>
    </location>
</feature>
<evidence type="ECO:0000256" key="1">
    <source>
        <dbReference type="SAM" id="MobiDB-lite"/>
    </source>
</evidence>
<reference evidence="2 4" key="1">
    <citation type="journal article" date="2012" name="Nature">
        <title>Algal genomes reveal evolutionary mosaicism and the fate of nucleomorphs.</title>
        <authorList>
            <consortium name="DOE Joint Genome Institute"/>
            <person name="Curtis B.A."/>
            <person name="Tanifuji G."/>
            <person name="Burki F."/>
            <person name="Gruber A."/>
            <person name="Irimia M."/>
            <person name="Maruyama S."/>
            <person name="Arias M.C."/>
            <person name="Ball S.G."/>
            <person name="Gile G.H."/>
            <person name="Hirakawa Y."/>
            <person name="Hopkins J.F."/>
            <person name="Kuo A."/>
            <person name="Rensing S.A."/>
            <person name="Schmutz J."/>
            <person name="Symeonidi A."/>
            <person name="Elias M."/>
            <person name="Eveleigh R.J."/>
            <person name="Herman E.K."/>
            <person name="Klute M.J."/>
            <person name="Nakayama T."/>
            <person name="Obornik M."/>
            <person name="Reyes-Prieto A."/>
            <person name="Armbrust E.V."/>
            <person name="Aves S.J."/>
            <person name="Beiko R.G."/>
            <person name="Coutinho P."/>
            <person name="Dacks J.B."/>
            <person name="Durnford D.G."/>
            <person name="Fast N.M."/>
            <person name="Green B.R."/>
            <person name="Grisdale C.J."/>
            <person name="Hempel F."/>
            <person name="Henrissat B."/>
            <person name="Hoppner M.P."/>
            <person name="Ishida K."/>
            <person name="Kim E."/>
            <person name="Koreny L."/>
            <person name="Kroth P.G."/>
            <person name="Liu Y."/>
            <person name="Malik S.B."/>
            <person name="Maier U.G."/>
            <person name="McRose D."/>
            <person name="Mock T."/>
            <person name="Neilson J.A."/>
            <person name="Onodera N.T."/>
            <person name="Poole A.M."/>
            <person name="Pritham E.J."/>
            <person name="Richards T.A."/>
            <person name="Rocap G."/>
            <person name="Roy S.W."/>
            <person name="Sarai C."/>
            <person name="Schaack S."/>
            <person name="Shirato S."/>
            <person name="Slamovits C.H."/>
            <person name="Spencer D.F."/>
            <person name="Suzuki S."/>
            <person name="Worden A.Z."/>
            <person name="Zauner S."/>
            <person name="Barry K."/>
            <person name="Bell C."/>
            <person name="Bharti A.K."/>
            <person name="Crow J.A."/>
            <person name="Grimwood J."/>
            <person name="Kramer R."/>
            <person name="Lindquist E."/>
            <person name="Lucas S."/>
            <person name="Salamov A."/>
            <person name="McFadden G.I."/>
            <person name="Lane C.E."/>
            <person name="Keeling P.J."/>
            <person name="Gray M.W."/>
            <person name="Grigoriev I.V."/>
            <person name="Archibald J.M."/>
        </authorList>
    </citation>
    <scope>NUCLEOTIDE SEQUENCE</scope>
    <source>
        <strain evidence="2 4">CCMP2712</strain>
    </source>
</reference>
<organism evidence="2">
    <name type="scientific">Guillardia theta (strain CCMP2712)</name>
    <name type="common">Cryptophyte</name>
    <dbReference type="NCBI Taxonomy" id="905079"/>
    <lineage>
        <taxon>Eukaryota</taxon>
        <taxon>Cryptophyceae</taxon>
        <taxon>Pyrenomonadales</taxon>
        <taxon>Geminigeraceae</taxon>
        <taxon>Guillardia</taxon>
    </lineage>
</organism>
<protein>
    <submittedName>
        <fullName evidence="2 3">Uncharacterized protein</fullName>
    </submittedName>
</protein>
<accession>L1J3D8</accession>
<keyword evidence="4" id="KW-1185">Reference proteome</keyword>
<evidence type="ECO:0000313" key="4">
    <source>
        <dbReference type="Proteomes" id="UP000011087"/>
    </source>
</evidence>
<dbReference type="KEGG" id="gtt:GUITHDRAFT_111332"/>
<sequence length="609" mass="67188">MCIGLVGYLQKDQSMAIKDSTSFMSNLLGELEGEKSEQRKARSQQLSFKRKWWECKGHSCDTPSIPDEHGWSMGAHEKYESHPCLHHNCHEPSKQIWNGNGETVAGKEAPNVGDKFSRFGGRGRGWAGYDANNRNAKREMARELGGQSRGGMEGDGYHDPLHRQPFYGGGLGNLKFMNPGSSVRVQHRGIGIQQWDTDGERLPPPEKIPIKPVKADPHEGLQDYLDSQIDPQVDEVVQEEVKPVAPAGNQDSSASVAAQSSSPRQFYQSRKLGSKILGDGSKVLESMPEYNKEEWKEGKLVKVCDGTGCHWQKIEDGSMDTKGLPWDFNVNNNHDSAETDAGRPDVAHYPVTDFSSKGPGDRLENGKVLKPGVVRVCDGLTGCKDELDFHHLQEGEGKRAGKGGQEQSELEGSAVQRSVQYVKDFGKSENSTKLSVEVVHDALSSVGLNVSADKIRMEAVELGGNPEDLSDETLEKIVENKLQQSDVSSADGKVLQPSAAADLHYLHVILDIHVDKLKSALSAALDLGRQTDVDHEVLAKSLGGKPEDWIIIDKIDNLNCTDPLVCQDLGRRRRLLSVEEPDIETWEKVKLHKDFVKADRLTKMAGDHK</sequence>
<dbReference type="RefSeq" id="XP_005829634.1">
    <property type="nucleotide sequence ID" value="XM_005829577.1"/>
</dbReference>
<feature type="region of interest" description="Disordered" evidence="1">
    <location>
        <begin position="394"/>
        <end position="414"/>
    </location>
</feature>
<dbReference type="EnsemblProtists" id="EKX42654">
    <property type="protein sequence ID" value="EKX42654"/>
    <property type="gene ID" value="GUITHDRAFT_111332"/>
</dbReference>
<evidence type="ECO:0000313" key="2">
    <source>
        <dbReference type="EMBL" id="EKX42654.1"/>
    </source>
</evidence>
<reference evidence="4" key="2">
    <citation type="submission" date="2012-11" db="EMBL/GenBank/DDBJ databases">
        <authorList>
            <person name="Kuo A."/>
            <person name="Curtis B.A."/>
            <person name="Tanifuji G."/>
            <person name="Burki F."/>
            <person name="Gruber A."/>
            <person name="Irimia M."/>
            <person name="Maruyama S."/>
            <person name="Arias M.C."/>
            <person name="Ball S.G."/>
            <person name="Gile G.H."/>
            <person name="Hirakawa Y."/>
            <person name="Hopkins J.F."/>
            <person name="Rensing S.A."/>
            <person name="Schmutz J."/>
            <person name="Symeonidi A."/>
            <person name="Elias M."/>
            <person name="Eveleigh R.J."/>
            <person name="Herman E.K."/>
            <person name="Klute M.J."/>
            <person name="Nakayama T."/>
            <person name="Obornik M."/>
            <person name="Reyes-Prieto A."/>
            <person name="Armbrust E.V."/>
            <person name="Aves S.J."/>
            <person name="Beiko R.G."/>
            <person name="Coutinho P."/>
            <person name="Dacks J.B."/>
            <person name="Durnford D.G."/>
            <person name="Fast N.M."/>
            <person name="Green B.R."/>
            <person name="Grisdale C."/>
            <person name="Hempe F."/>
            <person name="Henrissat B."/>
            <person name="Hoppner M.P."/>
            <person name="Ishida K.-I."/>
            <person name="Kim E."/>
            <person name="Koreny L."/>
            <person name="Kroth P.G."/>
            <person name="Liu Y."/>
            <person name="Malik S.-B."/>
            <person name="Maier U.G."/>
            <person name="McRose D."/>
            <person name="Mock T."/>
            <person name="Neilson J.A."/>
            <person name="Onodera N.T."/>
            <person name="Poole A.M."/>
            <person name="Pritham E.J."/>
            <person name="Richards T.A."/>
            <person name="Rocap G."/>
            <person name="Roy S.W."/>
            <person name="Sarai C."/>
            <person name="Schaack S."/>
            <person name="Shirato S."/>
            <person name="Slamovits C.H."/>
            <person name="Spencer D.F."/>
            <person name="Suzuki S."/>
            <person name="Worden A.Z."/>
            <person name="Zauner S."/>
            <person name="Barry K."/>
            <person name="Bell C."/>
            <person name="Bharti A.K."/>
            <person name="Crow J.A."/>
            <person name="Grimwood J."/>
            <person name="Kramer R."/>
            <person name="Lindquist E."/>
            <person name="Lucas S."/>
            <person name="Salamov A."/>
            <person name="McFadden G.I."/>
            <person name="Lane C.E."/>
            <person name="Keeling P.J."/>
            <person name="Gray M.W."/>
            <person name="Grigoriev I.V."/>
            <person name="Archibald J.M."/>
        </authorList>
    </citation>
    <scope>NUCLEOTIDE SEQUENCE</scope>
    <source>
        <strain evidence="4">CCMP2712</strain>
    </source>
</reference>
<dbReference type="PaxDb" id="55529-EKX42654"/>
<reference evidence="3" key="3">
    <citation type="submission" date="2016-03" db="UniProtKB">
        <authorList>
            <consortium name="EnsemblProtists"/>
        </authorList>
    </citation>
    <scope>IDENTIFICATION</scope>
</reference>
<feature type="compositionally biased region" description="Low complexity" evidence="1">
    <location>
        <begin position="252"/>
        <end position="262"/>
    </location>
</feature>
<dbReference type="GeneID" id="17299313"/>
<proteinExistence type="predicted"/>
<dbReference type="EMBL" id="JH993015">
    <property type="protein sequence ID" value="EKX42654.1"/>
    <property type="molecule type" value="Genomic_DNA"/>
</dbReference>